<dbReference type="AlphaFoldDB" id="A0A1G2HHA2"/>
<sequence>MAKKRKKFSSKPKKEVKDNKLNPEVSKSIWAIILTVVSVLSVLSFFNKAGSFGSLIKNILNFTAGWGMYVAPVVFLGMAVMFIISWERNTSKSIVFSVFLFFSSLLGIFALTDYVRETAIIRGGYWGYLFAWPIVKFLGVLGAFIILFAFLFIAVIVGFHVRLGEIFSNFREQKRLRKSAFEFETENSHKTSKEGQGGEAVDIKDYNISGEVEKKKEKKDGEEFAAHSSKNIQFKDFKLPTFNLLDQDTGKPTSGDIVANANIIKRTLQNFGMDVEMGEVNVGPTVTQYTLKPAEGVKLSRITALNNDLSLALAAHPIRIEAPIPGRSLVGIEIPNKASTQVRLGSLLMHDRFKEFPGDLVLAMGRDVKGSPVYTDVSRMPHMLVAGSTGSGKTIALNALILSLIYKNPPQLLRFILIDPKRVEFPIYAGIPHLLAPIVVDNNKAVNALKWAVGEMERRFEVLSDAKERDIQSYNSNKKVIKSNEILPYILIIIDELADLMSSKGKEVEALIVRIAQMARAVGIHLVLATQRPSVEIVTGLIKANITSRVAFQVGSQVDSRTVLDMAGAERLLGRGDMLFLSPESSKPIRVQGSYVSQQEIKRTTDYLRNQKETMNDGEEVEDFNETIRSSSTSHSINLDNIESDMEDELYEDAKALVIKQQKGSASYLQRRLRVGYARAARLLDMLEENGIVGPVDGAKPRDVYVVPEDLEDDKYHDKDEYIE</sequence>
<dbReference type="InterPro" id="IPR050206">
    <property type="entry name" value="FtsK/SpoIIIE/SftA"/>
</dbReference>
<dbReference type="PANTHER" id="PTHR22683">
    <property type="entry name" value="SPORULATION PROTEIN RELATED"/>
    <property type="match status" value="1"/>
</dbReference>
<reference evidence="17 18" key="1">
    <citation type="journal article" date="2016" name="Nat. Commun.">
        <title>Thousands of microbial genomes shed light on interconnected biogeochemical processes in an aquifer system.</title>
        <authorList>
            <person name="Anantharaman K."/>
            <person name="Brown C.T."/>
            <person name="Hug L.A."/>
            <person name="Sharon I."/>
            <person name="Castelle C.J."/>
            <person name="Probst A.J."/>
            <person name="Thomas B.C."/>
            <person name="Singh A."/>
            <person name="Wilkins M.J."/>
            <person name="Karaoz U."/>
            <person name="Brodie E.L."/>
            <person name="Williams K.H."/>
            <person name="Hubbard S.S."/>
            <person name="Banfield J.F."/>
        </authorList>
    </citation>
    <scope>NUCLEOTIDE SEQUENCE [LARGE SCALE GENOMIC DNA]</scope>
</reference>
<evidence type="ECO:0000256" key="6">
    <source>
        <dbReference type="ARBA" id="ARBA00022741"/>
    </source>
</evidence>
<evidence type="ECO:0000256" key="13">
    <source>
        <dbReference type="ARBA" id="ARBA00025923"/>
    </source>
</evidence>
<dbReference type="SUPFAM" id="SSF46785">
    <property type="entry name" value="Winged helix' DNA-binding domain"/>
    <property type="match status" value="1"/>
</dbReference>
<evidence type="ECO:0000313" key="17">
    <source>
        <dbReference type="EMBL" id="OGZ61650.1"/>
    </source>
</evidence>
<keyword evidence="7" id="KW-0159">Chromosome partition</keyword>
<evidence type="ECO:0000256" key="15">
    <source>
        <dbReference type="SAM" id="Phobius"/>
    </source>
</evidence>
<evidence type="ECO:0000313" key="18">
    <source>
        <dbReference type="Proteomes" id="UP000178509"/>
    </source>
</evidence>
<dbReference type="PROSITE" id="PS50901">
    <property type="entry name" value="FTSK"/>
    <property type="match status" value="1"/>
</dbReference>
<keyword evidence="4" id="KW-0132">Cell division</keyword>
<dbReference type="Gene3D" id="1.10.10.10">
    <property type="entry name" value="Winged helix-like DNA-binding domain superfamily/Winged helix DNA-binding domain"/>
    <property type="match status" value="1"/>
</dbReference>
<evidence type="ECO:0000256" key="5">
    <source>
        <dbReference type="ARBA" id="ARBA00022692"/>
    </source>
</evidence>
<dbReference type="InterPro" id="IPR002543">
    <property type="entry name" value="FtsK_dom"/>
</dbReference>
<keyword evidence="12" id="KW-0131">Cell cycle</keyword>
<organism evidence="17 18">
    <name type="scientific">Candidatus Spechtbacteria bacterium RIFCSPLOWO2_02_FULL_38_8</name>
    <dbReference type="NCBI Taxonomy" id="1802164"/>
    <lineage>
        <taxon>Bacteria</taxon>
        <taxon>Candidatus Spechtiibacteriota</taxon>
    </lineage>
</organism>
<dbReference type="Pfam" id="PF17854">
    <property type="entry name" value="FtsK_alpha"/>
    <property type="match status" value="1"/>
</dbReference>
<dbReference type="InterPro" id="IPR036390">
    <property type="entry name" value="WH_DNA-bd_sf"/>
</dbReference>
<dbReference type="EMBL" id="MHOJ01000039">
    <property type="protein sequence ID" value="OGZ61650.1"/>
    <property type="molecule type" value="Genomic_DNA"/>
</dbReference>
<evidence type="ECO:0000259" key="16">
    <source>
        <dbReference type="PROSITE" id="PS50901"/>
    </source>
</evidence>
<evidence type="ECO:0000256" key="7">
    <source>
        <dbReference type="ARBA" id="ARBA00022829"/>
    </source>
</evidence>
<gene>
    <name evidence="17" type="ORF">A3H51_00135</name>
</gene>
<comment type="subcellular location">
    <subcellularLocation>
        <location evidence="1">Cell membrane</location>
        <topology evidence="1">Multi-pass membrane protein</topology>
    </subcellularLocation>
</comment>
<feature type="domain" description="FtsK" evidence="16">
    <location>
        <begin position="370"/>
        <end position="561"/>
    </location>
</feature>
<dbReference type="InterPro" id="IPR027417">
    <property type="entry name" value="P-loop_NTPase"/>
</dbReference>
<name>A0A1G2HHA2_9BACT</name>
<dbReference type="GO" id="GO:0003677">
    <property type="term" value="F:DNA binding"/>
    <property type="evidence" value="ECO:0007669"/>
    <property type="project" value="UniProtKB-KW"/>
</dbReference>
<dbReference type="GO" id="GO:0051301">
    <property type="term" value="P:cell division"/>
    <property type="evidence" value="ECO:0007669"/>
    <property type="project" value="UniProtKB-KW"/>
</dbReference>
<evidence type="ECO:0000256" key="1">
    <source>
        <dbReference type="ARBA" id="ARBA00004651"/>
    </source>
</evidence>
<evidence type="ECO:0000256" key="8">
    <source>
        <dbReference type="ARBA" id="ARBA00022840"/>
    </source>
</evidence>
<keyword evidence="5 15" id="KW-0812">Transmembrane</keyword>
<dbReference type="SMART" id="SM00843">
    <property type="entry name" value="Ftsk_gamma"/>
    <property type="match status" value="1"/>
</dbReference>
<feature type="transmembrane region" description="Helical" evidence="15">
    <location>
        <begin position="93"/>
        <end position="114"/>
    </location>
</feature>
<comment type="similarity">
    <text evidence="2">Belongs to the FtsK/SpoIIIE/SftA family.</text>
</comment>
<comment type="subunit">
    <text evidence="13">Homohexamer. Forms a ring that surrounds DNA.</text>
</comment>
<feature type="transmembrane region" description="Helical" evidence="15">
    <location>
        <begin position="29"/>
        <end position="46"/>
    </location>
</feature>
<keyword evidence="3" id="KW-1003">Cell membrane</keyword>
<keyword evidence="9 15" id="KW-1133">Transmembrane helix</keyword>
<dbReference type="Pfam" id="PF01580">
    <property type="entry name" value="FtsK_SpoIIIE"/>
    <property type="match status" value="1"/>
</dbReference>
<dbReference type="SMART" id="SM00382">
    <property type="entry name" value="AAA"/>
    <property type="match status" value="1"/>
</dbReference>
<accession>A0A1G2HHA2</accession>
<dbReference type="InterPro" id="IPR025199">
    <property type="entry name" value="FtsK_4TM"/>
</dbReference>
<dbReference type="Proteomes" id="UP000178509">
    <property type="component" value="Unassembled WGS sequence"/>
</dbReference>
<evidence type="ECO:0000256" key="12">
    <source>
        <dbReference type="ARBA" id="ARBA00023306"/>
    </source>
</evidence>
<dbReference type="CDD" id="cd01127">
    <property type="entry name" value="TrwB_TraG_TraD_VirD4"/>
    <property type="match status" value="1"/>
</dbReference>
<proteinExistence type="inferred from homology"/>
<feature type="binding site" evidence="14">
    <location>
        <begin position="387"/>
        <end position="394"/>
    </location>
    <ligand>
        <name>ATP</name>
        <dbReference type="ChEBI" id="CHEBI:30616"/>
    </ligand>
</feature>
<dbReference type="InterPro" id="IPR041027">
    <property type="entry name" value="FtsK_alpha"/>
</dbReference>
<dbReference type="GO" id="GO:0005886">
    <property type="term" value="C:plasma membrane"/>
    <property type="evidence" value="ECO:0007669"/>
    <property type="project" value="UniProtKB-SubCell"/>
</dbReference>
<evidence type="ECO:0000256" key="10">
    <source>
        <dbReference type="ARBA" id="ARBA00023125"/>
    </source>
</evidence>
<evidence type="ECO:0000256" key="9">
    <source>
        <dbReference type="ARBA" id="ARBA00022989"/>
    </source>
</evidence>
<dbReference type="STRING" id="1802164.A3H51_00135"/>
<dbReference type="SUPFAM" id="SSF52540">
    <property type="entry name" value="P-loop containing nucleoside triphosphate hydrolases"/>
    <property type="match status" value="1"/>
</dbReference>
<dbReference type="InterPro" id="IPR036388">
    <property type="entry name" value="WH-like_DNA-bd_sf"/>
</dbReference>
<dbReference type="Pfam" id="PF13491">
    <property type="entry name" value="FtsK_4TM"/>
    <property type="match status" value="1"/>
</dbReference>
<keyword evidence="11 15" id="KW-0472">Membrane</keyword>
<dbReference type="Pfam" id="PF09397">
    <property type="entry name" value="FtsK_gamma"/>
    <property type="match status" value="1"/>
</dbReference>
<evidence type="ECO:0000256" key="14">
    <source>
        <dbReference type="PROSITE-ProRule" id="PRU00289"/>
    </source>
</evidence>
<dbReference type="Gene3D" id="3.30.980.40">
    <property type="match status" value="1"/>
</dbReference>
<keyword evidence="10" id="KW-0238">DNA-binding</keyword>
<keyword evidence="6 14" id="KW-0547">Nucleotide-binding</keyword>
<protein>
    <recommendedName>
        <fullName evidence="16">FtsK domain-containing protein</fullName>
    </recommendedName>
</protein>
<evidence type="ECO:0000256" key="11">
    <source>
        <dbReference type="ARBA" id="ARBA00023136"/>
    </source>
</evidence>
<dbReference type="GO" id="GO:0005524">
    <property type="term" value="F:ATP binding"/>
    <property type="evidence" value="ECO:0007669"/>
    <property type="project" value="UniProtKB-UniRule"/>
</dbReference>
<feature type="transmembrane region" description="Helical" evidence="15">
    <location>
        <begin position="66"/>
        <end position="86"/>
    </location>
</feature>
<dbReference type="InterPro" id="IPR003593">
    <property type="entry name" value="AAA+_ATPase"/>
</dbReference>
<dbReference type="Gene3D" id="3.40.50.300">
    <property type="entry name" value="P-loop containing nucleotide triphosphate hydrolases"/>
    <property type="match status" value="1"/>
</dbReference>
<keyword evidence="8 14" id="KW-0067">ATP-binding</keyword>
<comment type="caution">
    <text evidence="17">The sequence shown here is derived from an EMBL/GenBank/DDBJ whole genome shotgun (WGS) entry which is preliminary data.</text>
</comment>
<dbReference type="PANTHER" id="PTHR22683:SF41">
    <property type="entry name" value="DNA TRANSLOCASE FTSK"/>
    <property type="match status" value="1"/>
</dbReference>
<dbReference type="InterPro" id="IPR018541">
    <property type="entry name" value="Ftsk_gamma"/>
</dbReference>
<dbReference type="GO" id="GO:0007059">
    <property type="term" value="P:chromosome segregation"/>
    <property type="evidence" value="ECO:0007669"/>
    <property type="project" value="UniProtKB-KW"/>
</dbReference>
<evidence type="ECO:0000256" key="4">
    <source>
        <dbReference type="ARBA" id="ARBA00022618"/>
    </source>
</evidence>
<evidence type="ECO:0000256" key="3">
    <source>
        <dbReference type="ARBA" id="ARBA00022475"/>
    </source>
</evidence>
<feature type="transmembrane region" description="Helical" evidence="15">
    <location>
        <begin position="134"/>
        <end position="161"/>
    </location>
</feature>
<evidence type="ECO:0000256" key="2">
    <source>
        <dbReference type="ARBA" id="ARBA00006474"/>
    </source>
</evidence>